<dbReference type="InParanoid" id="A0A507B9M0"/>
<comment type="caution">
    <text evidence="2">The sequence shown here is derived from an EMBL/GenBank/DDBJ whole genome shotgun (WGS) entry which is preliminary data.</text>
</comment>
<dbReference type="GeneID" id="41973152"/>
<proteinExistence type="predicted"/>
<dbReference type="PANTHER" id="PTHR38699:SF1">
    <property type="entry name" value="MITOPHAGY RECEPTOR ATG43"/>
    <property type="match status" value="1"/>
</dbReference>
<dbReference type="Proteomes" id="UP000319257">
    <property type="component" value="Unassembled WGS sequence"/>
</dbReference>
<evidence type="ECO:0000313" key="3">
    <source>
        <dbReference type="Proteomes" id="UP000319257"/>
    </source>
</evidence>
<evidence type="ECO:0008006" key="4">
    <source>
        <dbReference type="Google" id="ProtNLM"/>
    </source>
</evidence>
<organism evidence="2 3">
    <name type="scientific">Thyridium curvatum</name>
    <dbReference type="NCBI Taxonomy" id="1093900"/>
    <lineage>
        <taxon>Eukaryota</taxon>
        <taxon>Fungi</taxon>
        <taxon>Dikarya</taxon>
        <taxon>Ascomycota</taxon>
        <taxon>Pezizomycotina</taxon>
        <taxon>Sordariomycetes</taxon>
        <taxon>Sordariomycetidae</taxon>
        <taxon>Thyridiales</taxon>
        <taxon>Thyridiaceae</taxon>
        <taxon>Thyridium</taxon>
    </lineage>
</organism>
<dbReference type="InterPro" id="IPR013898">
    <property type="entry name" value="Atg43"/>
</dbReference>
<evidence type="ECO:0000313" key="2">
    <source>
        <dbReference type="EMBL" id="TPX13761.1"/>
    </source>
</evidence>
<feature type="region of interest" description="Disordered" evidence="1">
    <location>
        <begin position="55"/>
        <end position="74"/>
    </location>
</feature>
<dbReference type="PANTHER" id="PTHR38699">
    <property type="entry name" value="CHROMOSOME 1, WHOLE GENOME SHOTGUN SEQUENCE"/>
    <property type="match status" value="1"/>
</dbReference>
<dbReference type="STRING" id="1093900.A0A507B9M0"/>
<protein>
    <recommendedName>
        <fullName evidence="4">DUF1770-domain-containing protein</fullName>
    </recommendedName>
</protein>
<dbReference type="GO" id="GO:0140580">
    <property type="term" value="F:mitochondrion autophagosome adaptor activity"/>
    <property type="evidence" value="ECO:0007669"/>
    <property type="project" value="InterPro"/>
</dbReference>
<evidence type="ECO:0000256" key="1">
    <source>
        <dbReference type="SAM" id="MobiDB-lite"/>
    </source>
</evidence>
<dbReference type="EMBL" id="SKBQ01000031">
    <property type="protein sequence ID" value="TPX13761.1"/>
    <property type="molecule type" value="Genomic_DNA"/>
</dbReference>
<keyword evidence="3" id="KW-1185">Reference proteome</keyword>
<dbReference type="Pfam" id="PF08589">
    <property type="entry name" value="ATG43"/>
    <property type="match status" value="1"/>
</dbReference>
<name>A0A507B9M0_9PEZI</name>
<accession>A0A507B9M0</accession>
<feature type="region of interest" description="Disordered" evidence="1">
    <location>
        <begin position="1"/>
        <end position="41"/>
    </location>
</feature>
<gene>
    <name evidence="2" type="ORF">E0L32_005705</name>
</gene>
<sequence length="175" mass="20160">MAASSDIPLQIAETVQTAHIRRHPSPTHDINPPTAADKREPVRLDELDELDDVVSELDDTEAEAEGDEDDEVPYSVIRPRRRSAQLPPLPDLRFEQSYLHSIANADTWWKVALITIRDQMMMPLMQGVLYNLAVCGWQHWNKNARIHGNSVGAKMRRWWYGVNKWAIPPEKRRAF</sequence>
<dbReference type="OrthoDB" id="2430343at2759"/>
<reference evidence="2 3" key="1">
    <citation type="submission" date="2019-06" db="EMBL/GenBank/DDBJ databases">
        <title>Draft genome sequence of the filamentous fungus Phialemoniopsis curvata isolated from diesel fuel.</title>
        <authorList>
            <person name="Varaljay V.A."/>
            <person name="Lyon W.J."/>
            <person name="Crouch A.L."/>
            <person name="Drake C.E."/>
            <person name="Hollomon J.M."/>
            <person name="Nadeau L.J."/>
            <person name="Nunn H.S."/>
            <person name="Stevenson B.S."/>
            <person name="Bojanowski C.L."/>
            <person name="Crookes-Goodson W.J."/>
        </authorList>
    </citation>
    <scope>NUCLEOTIDE SEQUENCE [LARGE SCALE GENOMIC DNA]</scope>
    <source>
        <strain evidence="2 3">D216</strain>
    </source>
</reference>
<dbReference type="GO" id="GO:0000423">
    <property type="term" value="P:mitophagy"/>
    <property type="evidence" value="ECO:0007669"/>
    <property type="project" value="InterPro"/>
</dbReference>
<dbReference type="AlphaFoldDB" id="A0A507B9M0"/>
<dbReference type="RefSeq" id="XP_030995472.1">
    <property type="nucleotide sequence ID" value="XM_031140256.1"/>
</dbReference>
<feature type="compositionally biased region" description="Acidic residues" evidence="1">
    <location>
        <begin position="55"/>
        <end position="72"/>
    </location>
</feature>